<accession>A0A7D9L3Z9</accession>
<comment type="caution">
    <text evidence="1">The sequence shown here is derived from an EMBL/GenBank/DDBJ whole genome shotgun (WGS) entry which is preliminary data.</text>
</comment>
<protein>
    <submittedName>
        <fullName evidence="1">Uncharacterized protein</fullName>
    </submittedName>
</protein>
<reference evidence="1" key="1">
    <citation type="submission" date="2020-04" db="EMBL/GenBank/DDBJ databases">
        <authorList>
            <person name="Alioto T."/>
            <person name="Alioto T."/>
            <person name="Gomez Garrido J."/>
        </authorList>
    </citation>
    <scope>NUCLEOTIDE SEQUENCE</scope>
    <source>
        <strain evidence="1">A484AB</strain>
    </source>
</reference>
<name>A0A7D9L3Z9_PARCT</name>
<evidence type="ECO:0000313" key="1">
    <source>
        <dbReference type="EMBL" id="CAB4026483.1"/>
    </source>
</evidence>
<dbReference type="EMBL" id="CACRXK020014224">
    <property type="protein sequence ID" value="CAB4026483.1"/>
    <property type="molecule type" value="Genomic_DNA"/>
</dbReference>
<proteinExistence type="predicted"/>
<keyword evidence="2" id="KW-1185">Reference proteome</keyword>
<gene>
    <name evidence="1" type="ORF">PACLA_8A000883</name>
</gene>
<evidence type="ECO:0000313" key="2">
    <source>
        <dbReference type="Proteomes" id="UP001152795"/>
    </source>
</evidence>
<dbReference type="Proteomes" id="UP001152795">
    <property type="component" value="Unassembled WGS sequence"/>
</dbReference>
<dbReference type="AlphaFoldDB" id="A0A7D9L3Z9"/>
<sequence length="111" mass="12275">MECIGVLPALEDVIQPTNIPLFGILAENTTEPGQCYFCFEQIDGNELLAMTMLIVGVSKCGRRNTMAQTSKPYGAGTAEHHSRARNSVTCAYRIKQRTRTKQNPMLSNNNP</sequence>
<organism evidence="1 2">
    <name type="scientific">Paramuricea clavata</name>
    <name type="common">Red gorgonian</name>
    <name type="synonym">Violescent sea-whip</name>
    <dbReference type="NCBI Taxonomy" id="317549"/>
    <lineage>
        <taxon>Eukaryota</taxon>
        <taxon>Metazoa</taxon>
        <taxon>Cnidaria</taxon>
        <taxon>Anthozoa</taxon>
        <taxon>Octocorallia</taxon>
        <taxon>Malacalcyonacea</taxon>
        <taxon>Plexauridae</taxon>
        <taxon>Paramuricea</taxon>
    </lineage>
</organism>